<proteinExistence type="predicted"/>
<dbReference type="Proteomes" id="UP001139319">
    <property type="component" value="Unassembled WGS sequence"/>
</dbReference>
<protein>
    <submittedName>
        <fullName evidence="1">Uncharacterized protein</fullName>
    </submittedName>
</protein>
<dbReference type="Gene3D" id="3.40.50.150">
    <property type="entry name" value="Vaccinia Virus protein VP39"/>
    <property type="match status" value="1"/>
</dbReference>
<sequence>MLQPFGWRGDLRIIEIDTPDILPLSGRYDLVVIAGYHETIAGNIGEANPLEHLLRRAYSILAPDGCVVVAGHNALALRHFNGQCDAYGREGVALVEGAFPNGSPKLWSTAAISQALANSGFQTIEPCALMGSVKQPRLLVSPRGCGLQGEYWNLETLVRRALVGNDPDRLARFSESRVLGEIVRGGALVDWSDGYLFLGRKSADSLFSLGRWLASSFSQADSGYGVDETRFVVEPGNDFENHHIRVESYSQNNIEPDSVAPYINGTVHLDRLDDLLQTPGWTFEQVMQWSAVWLRCLLASLGAGSELKCKGAYAAAYDGDYDLWVPDRLFLATPARWIRRPDSTFECLRQTTGSEATAPLATVLYVGLLRAFAALRSVAEPADTSWLDPVALAATLVSRLGYVLGEADHKALAAHWRHVTRTAFPSPEHFIVREKPRSLTDEAKLYWATESEGFSETKASTAPLALHGSPQVLRLPIGAPEQAITKLRFDVANRPGCFEIENMAVLQANGDILWRWDHKRAALSGEKGATLVVDHVAGRTCVLSRGNDPQFVLDMPEPALSAGGVLEVRLLAWPQRL</sequence>
<evidence type="ECO:0000313" key="1">
    <source>
        <dbReference type="EMBL" id="MCP8900281.1"/>
    </source>
</evidence>
<comment type="caution">
    <text evidence="1">The sequence shown here is derived from an EMBL/GenBank/DDBJ whole genome shotgun (WGS) entry which is preliminary data.</text>
</comment>
<organism evidence="1 2">
    <name type="scientific">Gilvimarinus xylanilyticus</name>
    <dbReference type="NCBI Taxonomy" id="2944139"/>
    <lineage>
        <taxon>Bacteria</taxon>
        <taxon>Pseudomonadati</taxon>
        <taxon>Pseudomonadota</taxon>
        <taxon>Gammaproteobacteria</taxon>
        <taxon>Cellvibrionales</taxon>
        <taxon>Cellvibrionaceae</taxon>
        <taxon>Gilvimarinus</taxon>
    </lineage>
</organism>
<reference evidence="1" key="1">
    <citation type="submission" date="2022-05" db="EMBL/GenBank/DDBJ databases">
        <authorList>
            <person name="Sun H.-N."/>
        </authorList>
    </citation>
    <scope>NUCLEOTIDE SEQUENCE</scope>
    <source>
        <strain evidence="1">HB14</strain>
    </source>
</reference>
<evidence type="ECO:0000313" key="2">
    <source>
        <dbReference type="Proteomes" id="UP001139319"/>
    </source>
</evidence>
<dbReference type="SUPFAM" id="SSF53335">
    <property type="entry name" value="S-adenosyl-L-methionine-dependent methyltransferases"/>
    <property type="match status" value="1"/>
</dbReference>
<dbReference type="RefSeq" id="WP_253968573.1">
    <property type="nucleotide sequence ID" value="NZ_JAMFTH010000004.1"/>
</dbReference>
<dbReference type="InterPro" id="IPR029063">
    <property type="entry name" value="SAM-dependent_MTases_sf"/>
</dbReference>
<dbReference type="EMBL" id="JAMFTH010000004">
    <property type="protein sequence ID" value="MCP8900281.1"/>
    <property type="molecule type" value="Genomic_DNA"/>
</dbReference>
<dbReference type="AlphaFoldDB" id="A0A9X2KTV8"/>
<reference evidence="1" key="2">
    <citation type="submission" date="2023-01" db="EMBL/GenBank/DDBJ databases">
        <title>Gilvimarinus xylanilyticus HB14 isolated from Caulerpa lentillifera aquaculture base in Hainan, China.</title>
        <authorList>
            <person name="Zhang Y.-J."/>
        </authorList>
    </citation>
    <scope>NUCLEOTIDE SEQUENCE</scope>
    <source>
        <strain evidence="1">HB14</strain>
    </source>
</reference>
<gene>
    <name evidence="1" type="ORF">M6D89_13315</name>
</gene>
<name>A0A9X2KTV8_9GAMM</name>
<accession>A0A9X2KTV8</accession>
<keyword evidence="2" id="KW-1185">Reference proteome</keyword>